<dbReference type="PROSITE" id="PS51186">
    <property type="entry name" value="GNAT"/>
    <property type="match status" value="1"/>
</dbReference>
<keyword evidence="3" id="KW-1185">Reference proteome</keyword>
<dbReference type="InterPro" id="IPR050276">
    <property type="entry name" value="MshD_Acetyltransferase"/>
</dbReference>
<dbReference type="SUPFAM" id="SSF55729">
    <property type="entry name" value="Acyl-CoA N-acyltransferases (Nat)"/>
    <property type="match status" value="1"/>
</dbReference>
<dbReference type="InterPro" id="IPR016181">
    <property type="entry name" value="Acyl_CoA_acyltransferase"/>
</dbReference>
<dbReference type="Pfam" id="PF00583">
    <property type="entry name" value="Acetyltransf_1"/>
    <property type="match status" value="1"/>
</dbReference>
<dbReference type="Proteomes" id="UP000254082">
    <property type="component" value="Unassembled WGS sequence"/>
</dbReference>
<name>A0A380JEY1_STRDO</name>
<dbReference type="OrthoDB" id="9790865at2"/>
<evidence type="ECO:0000313" key="2">
    <source>
        <dbReference type="EMBL" id="SUN36340.1"/>
    </source>
</evidence>
<dbReference type="EMBL" id="UHFA01000002">
    <property type="protein sequence ID" value="SUN36340.1"/>
    <property type="molecule type" value="Genomic_DNA"/>
</dbReference>
<dbReference type="PANTHER" id="PTHR43617">
    <property type="entry name" value="L-AMINO ACID N-ACETYLTRANSFERASE"/>
    <property type="match status" value="1"/>
</dbReference>
<dbReference type="RefSeq" id="WP_002998501.1">
    <property type="nucleotide sequence ID" value="NZ_UHFA01000002.1"/>
</dbReference>
<dbReference type="Gene3D" id="3.40.630.30">
    <property type="match status" value="1"/>
</dbReference>
<gene>
    <name evidence="2" type="ORF">NCTC11391_01387</name>
</gene>
<dbReference type="InterPro" id="IPR000182">
    <property type="entry name" value="GNAT_dom"/>
</dbReference>
<proteinExistence type="predicted"/>
<evidence type="ECO:0000259" key="1">
    <source>
        <dbReference type="PROSITE" id="PS51186"/>
    </source>
</evidence>
<keyword evidence="2" id="KW-0808">Transferase</keyword>
<organism evidence="2 3">
    <name type="scientific">Streptococcus downei MFe28</name>
    <dbReference type="NCBI Taxonomy" id="764290"/>
    <lineage>
        <taxon>Bacteria</taxon>
        <taxon>Bacillati</taxon>
        <taxon>Bacillota</taxon>
        <taxon>Bacilli</taxon>
        <taxon>Lactobacillales</taxon>
        <taxon>Streptococcaceae</taxon>
        <taxon>Streptococcus</taxon>
    </lineage>
</organism>
<evidence type="ECO:0000313" key="3">
    <source>
        <dbReference type="Proteomes" id="UP000254082"/>
    </source>
</evidence>
<accession>A0A380JEY1</accession>
<feature type="domain" description="N-acetyltransferase" evidence="1">
    <location>
        <begin position="3"/>
        <end position="157"/>
    </location>
</feature>
<dbReference type="AlphaFoldDB" id="A0A380JEY1"/>
<sequence>MNVKIRKIRDKEIYRLNDFLYEAIFIPNGQAKPDREIIEQPELQLYVKGFGGQVGDDCLVAEVDGQLVGAVWVRIINDYGHVDDQTPSLAIALLEGYRGQGLGTSLMTKMLEVLKAKGVKKVSLSVQKANPALKLYRRLGFNPLSENNEDYVMVKDL</sequence>
<dbReference type="GO" id="GO:0016747">
    <property type="term" value="F:acyltransferase activity, transferring groups other than amino-acyl groups"/>
    <property type="evidence" value="ECO:0007669"/>
    <property type="project" value="InterPro"/>
</dbReference>
<dbReference type="CDD" id="cd04301">
    <property type="entry name" value="NAT_SF"/>
    <property type="match status" value="1"/>
</dbReference>
<protein>
    <submittedName>
        <fullName evidence="2">Putative acetyltransferase</fullName>
    </submittedName>
</protein>
<reference evidence="2 3" key="1">
    <citation type="submission" date="2018-06" db="EMBL/GenBank/DDBJ databases">
        <authorList>
            <consortium name="Pathogen Informatics"/>
            <person name="Doyle S."/>
        </authorList>
    </citation>
    <scope>NUCLEOTIDE SEQUENCE [LARGE SCALE GENOMIC DNA]</scope>
    <source>
        <strain evidence="3">NCTC 11391</strain>
    </source>
</reference>